<dbReference type="GO" id="GO:0006281">
    <property type="term" value="P:DNA repair"/>
    <property type="evidence" value="ECO:0007669"/>
    <property type="project" value="TreeGrafter"/>
</dbReference>
<dbReference type="InterPro" id="IPR027417">
    <property type="entry name" value="P-loop_NTPase"/>
</dbReference>
<evidence type="ECO:0000313" key="7">
    <source>
        <dbReference type="Proteomes" id="UP000053317"/>
    </source>
</evidence>
<keyword evidence="3" id="KW-0067">ATP-binding</keyword>
<evidence type="ECO:0000259" key="5">
    <source>
        <dbReference type="PROSITE" id="PS51194"/>
    </source>
</evidence>
<dbReference type="Pfam" id="PF00271">
    <property type="entry name" value="Helicase_C"/>
    <property type="match status" value="1"/>
</dbReference>
<dbReference type="Pfam" id="PF00176">
    <property type="entry name" value="SNF2-rel_dom"/>
    <property type="match status" value="1"/>
</dbReference>
<reference evidence="6 7" key="2">
    <citation type="submission" date="2015-05" db="EMBL/GenBank/DDBJ databases">
        <authorList>
            <person name="Morales-Cruz A."/>
            <person name="Amrine K.C."/>
            <person name="Cantu D."/>
        </authorList>
    </citation>
    <scope>NUCLEOTIDE SEQUENCE [LARGE SCALE GENOMIC DNA]</scope>
    <source>
        <strain evidence="6">UCRPC4</strain>
    </source>
</reference>
<dbReference type="OrthoDB" id="2801544at2759"/>
<dbReference type="Gene3D" id="3.40.50.300">
    <property type="entry name" value="P-loop containing nucleotide triphosphate hydrolases"/>
    <property type="match status" value="1"/>
</dbReference>
<accession>A0A0G2F3N0</accession>
<dbReference type="InterPro" id="IPR050628">
    <property type="entry name" value="SNF2_RAD54_helicase_TF"/>
</dbReference>
<evidence type="ECO:0000256" key="4">
    <source>
        <dbReference type="SAM" id="MobiDB-lite"/>
    </source>
</evidence>
<dbReference type="InterPro" id="IPR038718">
    <property type="entry name" value="SNF2-like_sf"/>
</dbReference>
<evidence type="ECO:0000256" key="2">
    <source>
        <dbReference type="ARBA" id="ARBA00022801"/>
    </source>
</evidence>
<dbReference type="EMBL" id="LCWF01000007">
    <property type="protein sequence ID" value="KKY28874.1"/>
    <property type="molecule type" value="Genomic_DNA"/>
</dbReference>
<feature type="region of interest" description="Disordered" evidence="4">
    <location>
        <begin position="1036"/>
        <end position="1125"/>
    </location>
</feature>
<name>A0A0G2F3N0_PHACM</name>
<dbReference type="PANTHER" id="PTHR45626">
    <property type="entry name" value="TRANSCRIPTION TERMINATION FACTOR 2-RELATED"/>
    <property type="match status" value="1"/>
</dbReference>
<feature type="compositionally biased region" description="Basic and acidic residues" evidence="4">
    <location>
        <begin position="804"/>
        <end position="818"/>
    </location>
</feature>
<feature type="compositionally biased region" description="Low complexity" evidence="4">
    <location>
        <begin position="1152"/>
        <end position="1173"/>
    </location>
</feature>
<keyword evidence="2" id="KW-0378">Hydrolase</keyword>
<protein>
    <submittedName>
        <fullName evidence="6">Putative snf2 family helicase</fullName>
    </submittedName>
</protein>
<evidence type="ECO:0000313" key="6">
    <source>
        <dbReference type="EMBL" id="KKY28874.1"/>
    </source>
</evidence>
<dbReference type="SUPFAM" id="SSF52540">
    <property type="entry name" value="P-loop containing nucleoside triphosphate hydrolases"/>
    <property type="match status" value="2"/>
</dbReference>
<comment type="caution">
    <text evidence="6">The sequence shown here is derived from an EMBL/GenBank/DDBJ whole genome shotgun (WGS) entry which is preliminary data.</text>
</comment>
<dbReference type="InterPro" id="IPR049730">
    <property type="entry name" value="SNF2/RAD54-like_C"/>
</dbReference>
<dbReference type="CDD" id="cd18793">
    <property type="entry name" value="SF2_C_SNF"/>
    <property type="match status" value="1"/>
</dbReference>
<keyword evidence="6" id="KW-0347">Helicase</keyword>
<dbReference type="InterPro" id="IPR001650">
    <property type="entry name" value="Helicase_C-like"/>
</dbReference>
<reference evidence="6 7" key="1">
    <citation type="submission" date="2015-05" db="EMBL/GenBank/DDBJ databases">
        <title>Distinctive expansion of gene families associated with plant cell wall degradation and secondary metabolism in the genomes of grapevine trunk pathogens.</title>
        <authorList>
            <person name="Lawrence D.P."/>
            <person name="Travadon R."/>
            <person name="Rolshausen P.E."/>
            <person name="Baumgartner K."/>
        </authorList>
    </citation>
    <scope>NUCLEOTIDE SEQUENCE [LARGE SCALE GENOMIC DNA]</scope>
    <source>
        <strain evidence="6">UCRPC4</strain>
    </source>
</reference>
<gene>
    <name evidence="6" type="ORF">UCRPC4_g00298</name>
</gene>
<dbReference type="SMART" id="SM00487">
    <property type="entry name" value="DEXDc"/>
    <property type="match status" value="1"/>
</dbReference>
<dbReference type="Gene3D" id="3.40.50.10810">
    <property type="entry name" value="Tandem AAA-ATPase domain"/>
    <property type="match status" value="2"/>
</dbReference>
<organism evidence="6 7">
    <name type="scientific">Phaeomoniella chlamydospora</name>
    <name type="common">Phaeoacremonium chlamydosporum</name>
    <dbReference type="NCBI Taxonomy" id="158046"/>
    <lineage>
        <taxon>Eukaryota</taxon>
        <taxon>Fungi</taxon>
        <taxon>Dikarya</taxon>
        <taxon>Ascomycota</taxon>
        <taxon>Pezizomycotina</taxon>
        <taxon>Eurotiomycetes</taxon>
        <taxon>Chaetothyriomycetidae</taxon>
        <taxon>Phaeomoniellales</taxon>
        <taxon>Phaeomoniellaceae</taxon>
        <taxon>Phaeomoniella</taxon>
    </lineage>
</organism>
<dbReference type="InterPro" id="IPR014001">
    <property type="entry name" value="Helicase_ATP-bd"/>
</dbReference>
<feature type="compositionally biased region" description="Polar residues" evidence="4">
    <location>
        <begin position="1174"/>
        <end position="1186"/>
    </location>
</feature>
<keyword evidence="7" id="KW-1185">Reference proteome</keyword>
<sequence>MYRPAAVSIHAAPGHDKPMEDFEIERSRFLSDLSNYVPLGVIRVYERSNEHLETVKWMVDQNQVPAQYPSKTLLSMVEKEWVQVVRIEDRLKRSATAIRIFVLPEDVGRRYKRGQIAEYRRALKDLMGFVDRSRTSWHGDIDHSKAPTSYFVMNDMDESLFYIFNTLESPNPDPGAVLDPYARRVMQDILNGALPGLLGELYPYQQRSIAAMVQKETAPARVADPRMRLHQSPTGTQFYYDREEGRLVLEPDLYEDQRGGILAETMGYGKTLICLALILSTRGHFPAIPEGRLAIEEPCRQKTGTLFQMAAGACGRSRRPWKKLFHELKVQGYHHERVSGKLLDNVGRYAEPLFFARSGNRKKDRPTEKTIKLCFTTLVIVPPNLLGQWRREISKHTEEGALDVLMIDYSTKEIPHEDVLRGYDIVLMTRPRFDIEHDALRSPLCELRWLRVIVDEGHNFASSGQKTHSMAMFDKMHIERRWVVSGTPSNALIGVEIGMAAEENEQGTESPGRKAKRVLESRQSVDSFTEELKSLDKLRLIVMNFLKLQPWANSKGDDHAAWNRYMGTVRSTGRFQKLADLRAVLQNIIIRHRIEDIEADLTLPPLFNKVQYLKPSFSDKLNINLFLAILASNAVTSERTDQDYMFHDKNRKQLEVLINNLRQSSFHWVGLKAHEVSEAIRISKLYLDNDTHDASHADKKLLREAIEVGETALDSPIWRAFSTLHEIGVFIQGFPKLSAENWSLDGRSTTPLLLGTVQARAAQQFIDERLHEQDPTAGLSGAGIKAMSGARSRAADEDATAAKNKKDDTLTEEPKLKDQTTTTVRMRSNGLALPSKLGLKTLDPASPLASASIVGFSSSKLSYLVSRLLVLSPLEKTIVFYTHNNVAWWIAESLELLGIKFLIYSNTLTVARRATYLATFNQKEDFRVLLMDVKQAAHGLHVAAASRVFIVEPIWQPGIESQAIKRAHRIGQTKPVYVETLVLENTLEDRMLRRRKQMSISELQKAEKSLLDDITMNEIIKNEKFIPFSSQEIHSSASQMAPLDTPQQFFGRPRGSRSTSNETENAEDDLVFDPSDTVRSKNKNKKTNKRRKLSGTIVANQIVESTKSLDLSPPNGSNQPKKKKSVKISFEDIIVQPAENLPAPPPSYLTASPHFRPLTSSSSSTTIAPYSSSLFGNGPSSPPSKQVSKHRSII</sequence>
<feature type="domain" description="Helicase C-terminal" evidence="5">
    <location>
        <begin position="863"/>
        <end position="1011"/>
    </location>
</feature>
<dbReference type="GO" id="GO:0016787">
    <property type="term" value="F:hydrolase activity"/>
    <property type="evidence" value="ECO:0007669"/>
    <property type="project" value="UniProtKB-KW"/>
</dbReference>
<feature type="compositionally biased region" description="Basic residues" evidence="4">
    <location>
        <begin position="1080"/>
        <end position="1093"/>
    </location>
</feature>
<dbReference type="InterPro" id="IPR000330">
    <property type="entry name" value="SNF2_N"/>
</dbReference>
<dbReference type="Proteomes" id="UP000053317">
    <property type="component" value="Unassembled WGS sequence"/>
</dbReference>
<dbReference type="GO" id="GO:0005524">
    <property type="term" value="F:ATP binding"/>
    <property type="evidence" value="ECO:0007669"/>
    <property type="project" value="UniProtKB-KW"/>
</dbReference>
<dbReference type="GO" id="GO:0005634">
    <property type="term" value="C:nucleus"/>
    <property type="evidence" value="ECO:0007669"/>
    <property type="project" value="TreeGrafter"/>
</dbReference>
<dbReference type="AlphaFoldDB" id="A0A0G2F3N0"/>
<dbReference type="PROSITE" id="PS51194">
    <property type="entry name" value="HELICASE_CTER"/>
    <property type="match status" value="1"/>
</dbReference>
<keyword evidence="1" id="KW-0547">Nucleotide-binding</keyword>
<dbReference type="PANTHER" id="PTHR45626:SF51">
    <property type="entry name" value="SNF2-RELATED DOMAIN-CONTAINING PROTEIN"/>
    <property type="match status" value="1"/>
</dbReference>
<evidence type="ECO:0000256" key="1">
    <source>
        <dbReference type="ARBA" id="ARBA00022741"/>
    </source>
</evidence>
<dbReference type="GO" id="GO:0004386">
    <property type="term" value="F:helicase activity"/>
    <property type="evidence" value="ECO:0007669"/>
    <property type="project" value="UniProtKB-KW"/>
</dbReference>
<feature type="region of interest" description="Disordered" evidence="4">
    <location>
        <begin position="790"/>
        <end position="824"/>
    </location>
</feature>
<proteinExistence type="predicted"/>
<dbReference type="GO" id="GO:0008094">
    <property type="term" value="F:ATP-dependent activity, acting on DNA"/>
    <property type="evidence" value="ECO:0007669"/>
    <property type="project" value="TreeGrafter"/>
</dbReference>
<feature type="compositionally biased region" description="Polar residues" evidence="4">
    <location>
        <begin position="1097"/>
        <end position="1119"/>
    </location>
</feature>
<evidence type="ECO:0000256" key="3">
    <source>
        <dbReference type="ARBA" id="ARBA00022840"/>
    </source>
</evidence>
<feature type="region of interest" description="Disordered" evidence="4">
    <location>
        <begin position="1138"/>
        <end position="1194"/>
    </location>
</feature>